<dbReference type="eggNOG" id="COG1541">
    <property type="taxonomic scope" value="Bacteria"/>
</dbReference>
<dbReference type="STRING" id="478801.Ksed_02440"/>
<dbReference type="EMBL" id="CP001686">
    <property type="protein sequence ID" value="ACV05327.1"/>
    <property type="molecule type" value="Genomic_DNA"/>
</dbReference>
<dbReference type="SUPFAM" id="SSF56801">
    <property type="entry name" value="Acetyl-CoA synthetase-like"/>
    <property type="match status" value="1"/>
</dbReference>
<protein>
    <submittedName>
        <fullName evidence="2">Coenzyme F390 synthetase</fullName>
    </submittedName>
</protein>
<dbReference type="PANTHER" id="PTHR43845">
    <property type="entry name" value="BLR5969 PROTEIN"/>
    <property type="match status" value="1"/>
</dbReference>
<evidence type="ECO:0000313" key="3">
    <source>
        <dbReference type="Proteomes" id="UP000006666"/>
    </source>
</evidence>
<dbReference type="RefSeq" id="WP_012801745.1">
    <property type="nucleotide sequence ID" value="NC_013169.1"/>
</dbReference>
<dbReference type="Gene3D" id="3.40.50.12780">
    <property type="entry name" value="N-terminal domain of ligase-like"/>
    <property type="match status" value="1"/>
</dbReference>
<dbReference type="KEGG" id="kse:Ksed_02440"/>
<accession>C7NJJ7</accession>
<name>C7NJJ7_KYTSD</name>
<sequence>MSVREVASKAWFSAPATAVRRGTLRAGAAALTRTYSLYKVHPAAWRLTATNYQPWMGDFARFHAWMSCQMGYLRVPAYQQYLAEHDWEFRWWDLENYPVTDKDSYVVRFDEASRCRDGELAMLGTLVDESSGSSGRPFNWVRGRNELADIHRNLAGFTAMMHRGERLFVLNAYSMGAWATGTNTGIAMAKIGMVKNTGPDLDKIVDTIEHFGPGYTYLVAAYPPFLKDLRDRLDADGFDWDAHTLHGLVGGEGMTEGLRDYCEERFATVRSGYGASDLTIGIGGETDLTVWLRRALVDDPELREAVLGPGEDRTPMIFQYNPLETFLEVDDRGHLVCTLTSTAVLSPKLRYDIGDEAKLLDWHDLRRILRRHPRWSEPAGEAFQRAPMKLPLLLLYGRADSTVSFMGANIYPQDVENGLYEDSERAAAIAAFTVGLEPVPGDAVAQRPVLHLELREGAELPPSEREALAESARTGVVAYLARVSRDFAESLEESERAGEIAVEVHDAGTGLFADTGGRIKRRYLRTAAPEPTEPADPSEPTDSAEPTEEIR</sequence>
<proteinExistence type="predicted"/>
<dbReference type="PANTHER" id="PTHR43845:SF1">
    <property type="entry name" value="BLR5969 PROTEIN"/>
    <property type="match status" value="1"/>
</dbReference>
<keyword evidence="3" id="KW-1185">Reference proteome</keyword>
<gene>
    <name evidence="2" type="ordered locus">Ksed_02440</name>
</gene>
<dbReference type="Proteomes" id="UP000006666">
    <property type="component" value="Chromosome"/>
</dbReference>
<feature type="region of interest" description="Disordered" evidence="1">
    <location>
        <begin position="523"/>
        <end position="551"/>
    </location>
</feature>
<dbReference type="HOGENOM" id="CLU_036174_0_0_11"/>
<dbReference type="AlphaFoldDB" id="C7NJJ7"/>
<reference evidence="2 3" key="1">
    <citation type="journal article" date="2009" name="Stand. Genomic Sci.">
        <title>Complete genome sequence of Kytococcus sedentarius type strain (541).</title>
        <authorList>
            <person name="Sims D."/>
            <person name="Brettin T."/>
            <person name="Detter J.C."/>
            <person name="Han C."/>
            <person name="Lapidus A."/>
            <person name="Copeland A."/>
            <person name="Glavina Del Rio T."/>
            <person name="Nolan M."/>
            <person name="Chen F."/>
            <person name="Lucas S."/>
            <person name="Tice H."/>
            <person name="Cheng J.F."/>
            <person name="Bruce D."/>
            <person name="Goodwin L."/>
            <person name="Pitluck S."/>
            <person name="Ovchinnikova G."/>
            <person name="Pati A."/>
            <person name="Ivanova N."/>
            <person name="Mavrommatis K."/>
            <person name="Chen A."/>
            <person name="Palaniappan K."/>
            <person name="D'haeseleer P."/>
            <person name="Chain P."/>
            <person name="Bristow J."/>
            <person name="Eisen J.A."/>
            <person name="Markowitz V."/>
            <person name="Hugenholtz P."/>
            <person name="Schneider S."/>
            <person name="Goker M."/>
            <person name="Pukall R."/>
            <person name="Kyrpides N.C."/>
            <person name="Klenk H.P."/>
        </authorList>
    </citation>
    <scope>NUCLEOTIDE SEQUENCE [LARGE SCALE GENOMIC DNA]</scope>
    <source>
        <strain evidence="3">ATCC 14392 / DSM 20547 / JCM 11482 / CCUG 33030 / NBRC 15357 / NCTC 11040 / CCM 314 / 541</strain>
    </source>
</reference>
<organism evidence="2 3">
    <name type="scientific">Kytococcus sedentarius (strain ATCC 14392 / DSM 20547 / JCM 11482 / CCUG 33030 / NBRC 15357 / NCTC 11040 / CCM 314 / 541)</name>
    <name type="common">Micrococcus sedentarius</name>
    <dbReference type="NCBI Taxonomy" id="478801"/>
    <lineage>
        <taxon>Bacteria</taxon>
        <taxon>Bacillati</taxon>
        <taxon>Actinomycetota</taxon>
        <taxon>Actinomycetes</taxon>
        <taxon>Micrococcales</taxon>
        <taxon>Kytococcaceae</taxon>
        <taxon>Kytococcus</taxon>
    </lineage>
</organism>
<dbReference type="InterPro" id="IPR042099">
    <property type="entry name" value="ANL_N_sf"/>
</dbReference>
<evidence type="ECO:0000256" key="1">
    <source>
        <dbReference type="SAM" id="MobiDB-lite"/>
    </source>
</evidence>
<evidence type="ECO:0000313" key="2">
    <source>
        <dbReference type="EMBL" id="ACV05327.1"/>
    </source>
</evidence>